<evidence type="ECO:0000313" key="2">
    <source>
        <dbReference type="EMBL" id="KAK9764307.1"/>
    </source>
</evidence>
<name>A0ABR2WRZ5_9FUNG</name>
<feature type="compositionally biased region" description="Polar residues" evidence="1">
    <location>
        <begin position="1"/>
        <end position="10"/>
    </location>
</feature>
<proteinExistence type="predicted"/>
<feature type="compositionally biased region" description="Basic and acidic residues" evidence="1">
    <location>
        <begin position="213"/>
        <end position="238"/>
    </location>
</feature>
<feature type="region of interest" description="Disordered" evidence="1">
    <location>
        <begin position="208"/>
        <end position="238"/>
    </location>
</feature>
<sequence length="257" mass="29659">MQTRKNQSDLGDTAPPSYHSLYPEENKKVSTSNDKTDNDPIATVIATVNRMGVHFPRYQDQCASLSENQKTKMSAAALAKDVDRLSRGQYSNQRAIHSSQGLLQRISKFSQQGASQRFTMTEYQEKNLELARLGKLVNKMERSRLDDQDWKCQSQVCEAEIEELVTTLRVPENAPLNLQRYTLSGHQKRDMFIRELLGRVCRLEGSRMSNQDAEPRNVRREREFTDHSRSHDRLPSAMDEQRAIYAKGRFRQAFMKS</sequence>
<dbReference type="Proteomes" id="UP001479436">
    <property type="component" value="Unassembled WGS sequence"/>
</dbReference>
<feature type="region of interest" description="Disordered" evidence="1">
    <location>
        <begin position="1"/>
        <end position="37"/>
    </location>
</feature>
<evidence type="ECO:0000256" key="1">
    <source>
        <dbReference type="SAM" id="MobiDB-lite"/>
    </source>
</evidence>
<reference evidence="2 3" key="1">
    <citation type="submission" date="2023-04" db="EMBL/GenBank/DDBJ databases">
        <title>Genome of Basidiobolus ranarum AG-B5.</title>
        <authorList>
            <person name="Stajich J.E."/>
            <person name="Carter-House D."/>
            <person name="Gryganskyi A."/>
        </authorList>
    </citation>
    <scope>NUCLEOTIDE SEQUENCE [LARGE SCALE GENOMIC DNA]</scope>
    <source>
        <strain evidence="2 3">AG-B5</strain>
    </source>
</reference>
<protein>
    <submittedName>
        <fullName evidence="2">Uncharacterized protein</fullName>
    </submittedName>
</protein>
<accession>A0ABR2WRZ5</accession>
<organism evidence="2 3">
    <name type="scientific">Basidiobolus ranarum</name>
    <dbReference type="NCBI Taxonomy" id="34480"/>
    <lineage>
        <taxon>Eukaryota</taxon>
        <taxon>Fungi</taxon>
        <taxon>Fungi incertae sedis</taxon>
        <taxon>Zoopagomycota</taxon>
        <taxon>Entomophthoromycotina</taxon>
        <taxon>Basidiobolomycetes</taxon>
        <taxon>Basidiobolales</taxon>
        <taxon>Basidiobolaceae</taxon>
        <taxon>Basidiobolus</taxon>
    </lineage>
</organism>
<gene>
    <name evidence="2" type="ORF">K7432_008297</name>
</gene>
<dbReference type="EMBL" id="JASJQH010000453">
    <property type="protein sequence ID" value="KAK9764307.1"/>
    <property type="molecule type" value="Genomic_DNA"/>
</dbReference>
<keyword evidence="3" id="KW-1185">Reference proteome</keyword>
<comment type="caution">
    <text evidence="2">The sequence shown here is derived from an EMBL/GenBank/DDBJ whole genome shotgun (WGS) entry which is preliminary data.</text>
</comment>
<evidence type="ECO:0000313" key="3">
    <source>
        <dbReference type="Proteomes" id="UP001479436"/>
    </source>
</evidence>
<feature type="compositionally biased region" description="Basic and acidic residues" evidence="1">
    <location>
        <begin position="22"/>
        <end position="37"/>
    </location>
</feature>